<comment type="caution">
    <text evidence="1">The sequence shown here is derived from an EMBL/GenBank/DDBJ whole genome shotgun (WGS) entry which is preliminary data.</text>
</comment>
<keyword evidence="2" id="KW-1185">Reference proteome</keyword>
<accession>A0AAN9FD70</accession>
<sequence length="119" mass="13283">MSRCQIVFCGSIETQESYTCGRKIDRLTYESTRENHKCNLVFFLIISIPKSPNTCSVKRLPLQFSCAYILMDFGSAQTFHQVLEPLSVAATISKFVVLVSAVRSTWICGSAKLPAVQLL</sequence>
<protein>
    <submittedName>
        <fullName evidence="1">Uncharacterized protein</fullName>
    </submittedName>
</protein>
<reference evidence="1 2" key="1">
    <citation type="submission" date="2024-01" db="EMBL/GenBank/DDBJ databases">
        <title>The genomes of 5 underutilized Papilionoideae crops provide insights into root nodulation and disease resistanc.</title>
        <authorList>
            <person name="Yuan L."/>
        </authorList>
    </citation>
    <scope>NUCLEOTIDE SEQUENCE [LARGE SCALE GENOMIC DNA]</scope>
    <source>
        <strain evidence="1">ZHUSHIDOU_FW_LH</strain>
        <tissue evidence="1">Leaf</tissue>
    </source>
</reference>
<evidence type="ECO:0000313" key="1">
    <source>
        <dbReference type="EMBL" id="KAK7269613.1"/>
    </source>
</evidence>
<organism evidence="1 2">
    <name type="scientific">Crotalaria pallida</name>
    <name type="common">Smooth rattlebox</name>
    <name type="synonym">Crotalaria striata</name>
    <dbReference type="NCBI Taxonomy" id="3830"/>
    <lineage>
        <taxon>Eukaryota</taxon>
        <taxon>Viridiplantae</taxon>
        <taxon>Streptophyta</taxon>
        <taxon>Embryophyta</taxon>
        <taxon>Tracheophyta</taxon>
        <taxon>Spermatophyta</taxon>
        <taxon>Magnoliopsida</taxon>
        <taxon>eudicotyledons</taxon>
        <taxon>Gunneridae</taxon>
        <taxon>Pentapetalae</taxon>
        <taxon>rosids</taxon>
        <taxon>fabids</taxon>
        <taxon>Fabales</taxon>
        <taxon>Fabaceae</taxon>
        <taxon>Papilionoideae</taxon>
        <taxon>50 kb inversion clade</taxon>
        <taxon>genistoids sensu lato</taxon>
        <taxon>core genistoids</taxon>
        <taxon>Crotalarieae</taxon>
        <taxon>Crotalaria</taxon>
    </lineage>
</organism>
<dbReference type="AlphaFoldDB" id="A0AAN9FD70"/>
<evidence type="ECO:0000313" key="2">
    <source>
        <dbReference type="Proteomes" id="UP001372338"/>
    </source>
</evidence>
<proteinExistence type="predicted"/>
<dbReference type="Proteomes" id="UP001372338">
    <property type="component" value="Unassembled WGS sequence"/>
</dbReference>
<gene>
    <name evidence="1" type="ORF">RIF29_22346</name>
</gene>
<dbReference type="EMBL" id="JAYWIO010000004">
    <property type="protein sequence ID" value="KAK7269613.1"/>
    <property type="molecule type" value="Genomic_DNA"/>
</dbReference>
<name>A0AAN9FD70_CROPI</name>